<dbReference type="EMBL" id="BNBE01000002">
    <property type="protein sequence ID" value="GHG14046.1"/>
    <property type="molecule type" value="Genomic_DNA"/>
</dbReference>
<dbReference type="Gene3D" id="3.30.2010.10">
    <property type="entry name" value="Metalloproteases ('zincins'), catalytic domain"/>
    <property type="match status" value="1"/>
</dbReference>
<keyword evidence="4 6" id="KW-0862">Zinc</keyword>
<dbReference type="RefSeq" id="WP_190043386.1">
    <property type="nucleotide sequence ID" value="NZ_BNBE01000002.1"/>
</dbReference>
<organism evidence="8 9">
    <name type="scientific">Streptomyces filamentosus</name>
    <name type="common">Streptomyces roseosporus</name>
    <dbReference type="NCBI Taxonomy" id="67294"/>
    <lineage>
        <taxon>Bacteria</taxon>
        <taxon>Bacillati</taxon>
        <taxon>Actinomycetota</taxon>
        <taxon>Actinomycetes</taxon>
        <taxon>Kitasatosporales</taxon>
        <taxon>Streptomycetaceae</taxon>
        <taxon>Streptomyces</taxon>
    </lineage>
</organism>
<evidence type="ECO:0000259" key="7">
    <source>
        <dbReference type="Pfam" id="PF01435"/>
    </source>
</evidence>
<dbReference type="InterPro" id="IPR001915">
    <property type="entry name" value="Peptidase_M48"/>
</dbReference>
<evidence type="ECO:0000256" key="5">
    <source>
        <dbReference type="ARBA" id="ARBA00023049"/>
    </source>
</evidence>
<comment type="cofactor">
    <cofactor evidence="6">
        <name>Zn(2+)</name>
        <dbReference type="ChEBI" id="CHEBI:29105"/>
    </cofactor>
    <text evidence="6">Binds 1 zinc ion per subunit.</text>
</comment>
<evidence type="ECO:0000256" key="6">
    <source>
        <dbReference type="RuleBase" id="RU003983"/>
    </source>
</evidence>
<name>A0A919BVC7_STRFL</name>
<evidence type="ECO:0000256" key="1">
    <source>
        <dbReference type="ARBA" id="ARBA00022670"/>
    </source>
</evidence>
<reference evidence="8" key="2">
    <citation type="submission" date="2020-09" db="EMBL/GenBank/DDBJ databases">
        <authorList>
            <person name="Sun Q."/>
            <person name="Ohkuma M."/>
        </authorList>
    </citation>
    <scope>NUCLEOTIDE SEQUENCE</scope>
    <source>
        <strain evidence="8">JCM 4122</strain>
    </source>
</reference>
<sequence>MNLGDILQRHAGQAVAATAIISQTIMTQLRGPSAGAAVALAVATGVLWAAQGRARQRSAIHMGPVAQALTWQVHAGQEPRQSDSETYRHLAARMRQTTEHVRRTTAQRGLEKVTLAVSSEPDSWADARSTGHGRRGHIWLGMRWLHPRHTAHLPAVLEHEFAHLQRRDTGKGIVAESTAVMSVSLAAGLLPFPAFSLTAAAAWMLTVLFHWWGELACDLAAVRVCGRSAVAEMWREDLERDRARSLWPRIWATARGLRTHPPTRLRVFFAEHAPMPSQPTAVPQHPLHVPVTS</sequence>
<evidence type="ECO:0000256" key="3">
    <source>
        <dbReference type="ARBA" id="ARBA00022801"/>
    </source>
</evidence>
<comment type="similarity">
    <text evidence="6">Belongs to the peptidase M48 family.</text>
</comment>
<dbReference type="Pfam" id="PF01435">
    <property type="entry name" value="Peptidase_M48"/>
    <property type="match status" value="1"/>
</dbReference>
<keyword evidence="5 6" id="KW-0482">Metalloprotease</keyword>
<dbReference type="Proteomes" id="UP000632849">
    <property type="component" value="Unassembled WGS sequence"/>
</dbReference>
<reference evidence="8" key="1">
    <citation type="journal article" date="2014" name="Int. J. Syst. Evol. Microbiol.">
        <title>Complete genome sequence of Corynebacterium casei LMG S-19264T (=DSM 44701T), isolated from a smear-ripened cheese.</title>
        <authorList>
            <consortium name="US DOE Joint Genome Institute (JGI-PGF)"/>
            <person name="Walter F."/>
            <person name="Albersmeier A."/>
            <person name="Kalinowski J."/>
            <person name="Ruckert C."/>
        </authorList>
    </citation>
    <scope>NUCLEOTIDE SEQUENCE</scope>
    <source>
        <strain evidence="8">JCM 4122</strain>
    </source>
</reference>
<gene>
    <name evidence="8" type="ORF">GCM10017667_55260</name>
</gene>
<evidence type="ECO:0000256" key="2">
    <source>
        <dbReference type="ARBA" id="ARBA00022723"/>
    </source>
</evidence>
<accession>A0A919BVC7</accession>
<proteinExistence type="inferred from homology"/>
<dbReference type="GO" id="GO:0004222">
    <property type="term" value="F:metalloendopeptidase activity"/>
    <property type="evidence" value="ECO:0007669"/>
    <property type="project" value="InterPro"/>
</dbReference>
<keyword evidence="3 6" id="KW-0378">Hydrolase</keyword>
<feature type="domain" description="Peptidase M48" evidence="7">
    <location>
        <begin position="92"/>
        <end position="267"/>
    </location>
</feature>
<dbReference type="GO" id="GO:0006508">
    <property type="term" value="P:proteolysis"/>
    <property type="evidence" value="ECO:0007669"/>
    <property type="project" value="UniProtKB-KW"/>
</dbReference>
<dbReference type="GO" id="GO:0046872">
    <property type="term" value="F:metal ion binding"/>
    <property type="evidence" value="ECO:0007669"/>
    <property type="project" value="UniProtKB-KW"/>
</dbReference>
<evidence type="ECO:0000313" key="9">
    <source>
        <dbReference type="Proteomes" id="UP000632849"/>
    </source>
</evidence>
<keyword evidence="9" id="KW-1185">Reference proteome</keyword>
<evidence type="ECO:0000313" key="8">
    <source>
        <dbReference type="EMBL" id="GHG14046.1"/>
    </source>
</evidence>
<protein>
    <recommendedName>
        <fullName evidence="7">Peptidase M48 domain-containing protein</fullName>
    </recommendedName>
</protein>
<comment type="caution">
    <text evidence="8">The sequence shown here is derived from an EMBL/GenBank/DDBJ whole genome shotgun (WGS) entry which is preliminary data.</text>
</comment>
<dbReference type="AlphaFoldDB" id="A0A919BVC7"/>
<keyword evidence="2" id="KW-0479">Metal-binding</keyword>
<evidence type="ECO:0000256" key="4">
    <source>
        <dbReference type="ARBA" id="ARBA00022833"/>
    </source>
</evidence>
<keyword evidence="1 6" id="KW-0645">Protease</keyword>